<dbReference type="SFLD" id="SFLDS00005">
    <property type="entry name" value="Isoprenoid_Synthase_Type_I"/>
    <property type="match status" value="1"/>
</dbReference>
<dbReference type="InterPro" id="IPR019845">
    <property type="entry name" value="Squalene/phytoene_synthase_CS"/>
</dbReference>
<organism evidence="2 3">
    <name type="scientific">Spiribacter salilacus</name>
    <dbReference type="NCBI Taxonomy" id="2664894"/>
    <lineage>
        <taxon>Bacteria</taxon>
        <taxon>Pseudomonadati</taxon>
        <taxon>Pseudomonadota</taxon>
        <taxon>Gammaproteobacteria</taxon>
        <taxon>Chromatiales</taxon>
        <taxon>Ectothiorhodospiraceae</taxon>
        <taxon>Spiribacter</taxon>
    </lineage>
</organism>
<dbReference type="CDD" id="cd00683">
    <property type="entry name" value="Trans_IPPS_HH"/>
    <property type="match status" value="1"/>
</dbReference>
<dbReference type="InterPro" id="IPR044843">
    <property type="entry name" value="Trans_IPPS_bact-type"/>
</dbReference>
<dbReference type="AlphaFoldDB" id="A0A6N7QRY5"/>
<dbReference type="RefSeq" id="WP_153719239.1">
    <property type="nucleotide sequence ID" value="NZ_WJPP01000003.1"/>
</dbReference>
<dbReference type="InterPro" id="IPR033904">
    <property type="entry name" value="Trans_IPPS_HH"/>
</dbReference>
<dbReference type="SUPFAM" id="SSF48576">
    <property type="entry name" value="Terpenoid synthases"/>
    <property type="match status" value="1"/>
</dbReference>
<dbReference type="GO" id="GO:0004311">
    <property type="term" value="F:geranylgeranyl diphosphate synthase activity"/>
    <property type="evidence" value="ECO:0007669"/>
    <property type="project" value="InterPro"/>
</dbReference>
<comment type="caution">
    <text evidence="2">The sequence shown here is derived from an EMBL/GenBank/DDBJ whole genome shotgun (WGS) entry which is preliminary data.</text>
</comment>
<dbReference type="GO" id="GO:0016117">
    <property type="term" value="P:carotenoid biosynthetic process"/>
    <property type="evidence" value="ECO:0007669"/>
    <property type="project" value="UniProtKB-ARBA"/>
</dbReference>
<proteinExistence type="predicted"/>
<dbReference type="Gene3D" id="1.10.600.10">
    <property type="entry name" value="Farnesyl Diphosphate Synthase"/>
    <property type="match status" value="1"/>
</dbReference>
<dbReference type="InterPro" id="IPR002060">
    <property type="entry name" value="Squ/phyt_synthse"/>
</dbReference>
<dbReference type="PROSITE" id="PS01045">
    <property type="entry name" value="SQUALEN_PHYTOEN_SYN_2"/>
    <property type="match status" value="1"/>
</dbReference>
<accession>A0A6N7QRY5</accession>
<protein>
    <submittedName>
        <fullName evidence="2">Phytoene/squalene synthase family protein</fullName>
    </submittedName>
</protein>
<evidence type="ECO:0000313" key="3">
    <source>
        <dbReference type="Proteomes" id="UP000433788"/>
    </source>
</evidence>
<sequence>MTPREVLAKHGSSFYLASRFLRPHDARDIAILYAACRLIDDLADEQQDQTQTLEALQHGLEANDPSCLPIDGFAEMATRRNLSLAPLATLATSASQESRYGKQIETQAELLEYSYAVAGTVGELMCPLLGANPQRGADAAIALGIAMQLTNISRDVLEDAQQGRRYLPAEWVNDLSPAEIASASPTQRAIVSAAIERLIALAENYYAAAAPGFALIPWRNRQAIKVATQLYRAIGLQVAKNGCRYWDGRVSLNTRQRAGVTWRTLIGTGDALV</sequence>
<keyword evidence="1" id="KW-0808">Transferase</keyword>
<evidence type="ECO:0000313" key="2">
    <source>
        <dbReference type="EMBL" id="MRH78169.1"/>
    </source>
</evidence>
<gene>
    <name evidence="2" type="ORF">GH984_05560</name>
</gene>
<evidence type="ECO:0000256" key="1">
    <source>
        <dbReference type="ARBA" id="ARBA00022679"/>
    </source>
</evidence>
<dbReference type="SFLD" id="SFLDG01018">
    <property type="entry name" value="Squalene/Phytoene_Synthase_Lik"/>
    <property type="match status" value="1"/>
</dbReference>
<dbReference type="EMBL" id="WJPP01000003">
    <property type="protein sequence ID" value="MRH78169.1"/>
    <property type="molecule type" value="Genomic_DNA"/>
</dbReference>
<keyword evidence="3" id="KW-1185">Reference proteome</keyword>
<dbReference type="PANTHER" id="PTHR31480">
    <property type="entry name" value="BIFUNCTIONAL LYCOPENE CYCLASE/PHYTOENE SYNTHASE"/>
    <property type="match status" value="1"/>
</dbReference>
<dbReference type="GO" id="GO:0051996">
    <property type="term" value="F:squalene synthase [NAD(P)H] activity"/>
    <property type="evidence" value="ECO:0007669"/>
    <property type="project" value="InterPro"/>
</dbReference>
<dbReference type="PROSITE" id="PS01044">
    <property type="entry name" value="SQUALEN_PHYTOEN_SYN_1"/>
    <property type="match status" value="1"/>
</dbReference>
<dbReference type="InterPro" id="IPR008949">
    <property type="entry name" value="Isoprenoid_synthase_dom_sf"/>
</dbReference>
<reference evidence="2 3" key="1">
    <citation type="submission" date="2019-11" db="EMBL/GenBank/DDBJ databases">
        <authorList>
            <person name="Zhang X.Y."/>
        </authorList>
    </citation>
    <scope>NUCLEOTIDE SEQUENCE [LARGE SCALE GENOMIC DNA]</scope>
    <source>
        <strain evidence="2 3">C176</strain>
    </source>
</reference>
<dbReference type="Pfam" id="PF00494">
    <property type="entry name" value="SQS_PSY"/>
    <property type="match status" value="1"/>
</dbReference>
<dbReference type="SFLD" id="SFLDG01212">
    <property type="entry name" value="Phytoene_synthase_like"/>
    <property type="match status" value="1"/>
</dbReference>
<dbReference type="Proteomes" id="UP000433788">
    <property type="component" value="Unassembled WGS sequence"/>
</dbReference>
<name>A0A6N7QRY5_9GAMM</name>